<organism evidence="2 3">
    <name type="scientific">Tagetes erecta</name>
    <name type="common">African marigold</name>
    <dbReference type="NCBI Taxonomy" id="13708"/>
    <lineage>
        <taxon>Eukaryota</taxon>
        <taxon>Viridiplantae</taxon>
        <taxon>Streptophyta</taxon>
        <taxon>Embryophyta</taxon>
        <taxon>Tracheophyta</taxon>
        <taxon>Spermatophyta</taxon>
        <taxon>Magnoliopsida</taxon>
        <taxon>eudicotyledons</taxon>
        <taxon>Gunneridae</taxon>
        <taxon>Pentapetalae</taxon>
        <taxon>asterids</taxon>
        <taxon>campanulids</taxon>
        <taxon>Asterales</taxon>
        <taxon>Asteraceae</taxon>
        <taxon>Asteroideae</taxon>
        <taxon>Heliantheae alliance</taxon>
        <taxon>Tageteae</taxon>
        <taxon>Tagetes</taxon>
    </lineage>
</organism>
<evidence type="ECO:0000256" key="1">
    <source>
        <dbReference type="SAM" id="MobiDB-lite"/>
    </source>
</evidence>
<gene>
    <name evidence="2" type="ORF">QVD17_37985</name>
</gene>
<sequence>MMCDQLEQQNTAVETRCADEKQQQNNSNVWDEQQQQHVCCSHVHAMIMNSNLQTVNEQLQHLQQKRGHVATGRAYTYILRTVLNRNKLQIAQQQTDSNLHQH</sequence>
<dbReference type="Proteomes" id="UP001229421">
    <property type="component" value="Unassembled WGS sequence"/>
</dbReference>
<dbReference type="AlphaFoldDB" id="A0AAD8NKA9"/>
<keyword evidence="3" id="KW-1185">Reference proteome</keyword>
<name>A0AAD8NKA9_TARER</name>
<protein>
    <submittedName>
        <fullName evidence="2">Uncharacterized protein</fullName>
    </submittedName>
</protein>
<accession>A0AAD8NKA9</accession>
<comment type="caution">
    <text evidence="2">The sequence shown here is derived from an EMBL/GenBank/DDBJ whole genome shotgun (WGS) entry which is preliminary data.</text>
</comment>
<dbReference type="EMBL" id="JAUHHV010000010">
    <property type="protein sequence ID" value="KAK1411436.1"/>
    <property type="molecule type" value="Genomic_DNA"/>
</dbReference>
<feature type="compositionally biased region" description="Polar residues" evidence="1">
    <location>
        <begin position="1"/>
        <end position="13"/>
    </location>
</feature>
<evidence type="ECO:0000313" key="2">
    <source>
        <dbReference type="EMBL" id="KAK1411436.1"/>
    </source>
</evidence>
<feature type="region of interest" description="Disordered" evidence="1">
    <location>
        <begin position="1"/>
        <end position="29"/>
    </location>
</feature>
<proteinExistence type="predicted"/>
<reference evidence="2" key="1">
    <citation type="journal article" date="2023" name="bioRxiv">
        <title>Improved chromosome-level genome assembly for marigold (Tagetes erecta).</title>
        <authorList>
            <person name="Jiang F."/>
            <person name="Yuan L."/>
            <person name="Wang S."/>
            <person name="Wang H."/>
            <person name="Xu D."/>
            <person name="Wang A."/>
            <person name="Fan W."/>
        </authorList>
    </citation>
    <scope>NUCLEOTIDE SEQUENCE</scope>
    <source>
        <strain evidence="2">WSJ</strain>
        <tissue evidence="2">Leaf</tissue>
    </source>
</reference>
<evidence type="ECO:0000313" key="3">
    <source>
        <dbReference type="Proteomes" id="UP001229421"/>
    </source>
</evidence>